<dbReference type="CDD" id="cd07322">
    <property type="entry name" value="PriL_PriS_Eukaryotic"/>
    <property type="match status" value="1"/>
</dbReference>
<evidence type="ECO:0000256" key="10">
    <source>
        <dbReference type="PIRSR" id="PIRSR009449-1"/>
    </source>
</evidence>
<dbReference type="Gene3D" id="1.20.930.80">
    <property type="match status" value="1"/>
</dbReference>
<dbReference type="eggNOG" id="KOG2267">
    <property type="taxonomic scope" value="Eukaryota"/>
</dbReference>
<feature type="binding site" evidence="10">
    <location>
        <position position="371"/>
    </location>
    <ligand>
        <name>[4Fe-4S] cluster</name>
        <dbReference type="ChEBI" id="CHEBI:49883"/>
    </ligand>
</feature>
<evidence type="ECO:0000313" key="14">
    <source>
        <dbReference type="Proteomes" id="UP000001744"/>
    </source>
</evidence>
<dbReference type="AlphaFoldDB" id="B6K0R8"/>
<dbReference type="InterPro" id="IPR016558">
    <property type="entry name" value="DNA_primase_lsu_euk"/>
</dbReference>
<evidence type="ECO:0000313" key="13">
    <source>
        <dbReference type="JaponicusDB" id="SJAG_02627"/>
    </source>
</evidence>
<keyword evidence="14" id="KW-1185">Reference proteome</keyword>
<keyword evidence="5 9" id="KW-0479">Metal-binding</keyword>
<dbReference type="GO" id="GO:0006269">
    <property type="term" value="P:DNA replication, synthesis of primer"/>
    <property type="evidence" value="ECO:0000318"/>
    <property type="project" value="GO_Central"/>
</dbReference>
<dbReference type="GO" id="GO:0003677">
    <property type="term" value="F:DNA binding"/>
    <property type="evidence" value="ECO:0007669"/>
    <property type="project" value="UniProtKB-UniRule"/>
</dbReference>
<evidence type="ECO:0000256" key="7">
    <source>
        <dbReference type="ARBA" id="ARBA00023014"/>
    </source>
</evidence>
<keyword evidence="4 9" id="KW-0235">DNA replication</keyword>
<comment type="cofactor">
    <cofactor evidence="9">
        <name>[4Fe-4S] cluster</name>
        <dbReference type="ChEBI" id="CHEBI:49883"/>
    </cofactor>
    <text evidence="9">Binds 1 [4Fe-4S] cluster.</text>
</comment>
<dbReference type="HOGENOM" id="CLU_026253_1_0_1"/>
<keyword evidence="7 9" id="KW-0411">Iron-sulfur</keyword>
<evidence type="ECO:0000256" key="3">
    <source>
        <dbReference type="ARBA" id="ARBA00022515"/>
    </source>
</evidence>
<keyword evidence="3 9" id="KW-0639">Primosome</keyword>
<dbReference type="PANTHER" id="PTHR10537:SF3">
    <property type="entry name" value="DNA PRIMASE LARGE SUBUNIT"/>
    <property type="match status" value="1"/>
</dbReference>
<feature type="binding site" evidence="10">
    <location>
        <position position="388"/>
    </location>
    <ligand>
        <name>[4Fe-4S] cluster</name>
        <dbReference type="ChEBI" id="CHEBI:49883"/>
    </ligand>
</feature>
<dbReference type="GO" id="GO:0006270">
    <property type="term" value="P:DNA replication initiation"/>
    <property type="evidence" value="ECO:0000318"/>
    <property type="project" value="GO_Central"/>
</dbReference>
<evidence type="ECO:0000259" key="11">
    <source>
        <dbReference type="Pfam" id="PF04104"/>
    </source>
</evidence>
<keyword evidence="6 9" id="KW-0408">Iron</keyword>
<dbReference type="JaponicusDB" id="SJAG_02627">
    <property type="gene designation" value="spp2"/>
</dbReference>
<dbReference type="EMBL" id="KE651166">
    <property type="protein sequence ID" value="EEB07539.1"/>
    <property type="molecule type" value="Genomic_DNA"/>
</dbReference>
<reference evidence="12 14" key="1">
    <citation type="journal article" date="2011" name="Science">
        <title>Comparative functional genomics of the fission yeasts.</title>
        <authorList>
            <person name="Rhind N."/>
            <person name="Chen Z."/>
            <person name="Yassour M."/>
            <person name="Thompson D.A."/>
            <person name="Haas B.J."/>
            <person name="Habib N."/>
            <person name="Wapinski I."/>
            <person name="Roy S."/>
            <person name="Lin M.F."/>
            <person name="Heiman D.I."/>
            <person name="Young S.K."/>
            <person name="Furuya K."/>
            <person name="Guo Y."/>
            <person name="Pidoux A."/>
            <person name="Chen H.M."/>
            <person name="Robbertse B."/>
            <person name="Goldberg J.M."/>
            <person name="Aoki K."/>
            <person name="Bayne E.H."/>
            <person name="Berlin A.M."/>
            <person name="Desjardins C.A."/>
            <person name="Dobbs E."/>
            <person name="Dukaj L."/>
            <person name="Fan L."/>
            <person name="FitzGerald M.G."/>
            <person name="French C."/>
            <person name="Gujja S."/>
            <person name="Hansen K."/>
            <person name="Keifenheim D."/>
            <person name="Levin J.Z."/>
            <person name="Mosher R.A."/>
            <person name="Mueller C.A."/>
            <person name="Pfiffner J."/>
            <person name="Priest M."/>
            <person name="Russ C."/>
            <person name="Smialowska A."/>
            <person name="Swoboda P."/>
            <person name="Sykes S.M."/>
            <person name="Vaughn M."/>
            <person name="Vengrova S."/>
            <person name="Yoder R."/>
            <person name="Zeng Q."/>
            <person name="Allshire R."/>
            <person name="Baulcombe D."/>
            <person name="Birren B.W."/>
            <person name="Brown W."/>
            <person name="Ekwall K."/>
            <person name="Kellis M."/>
            <person name="Leatherwood J."/>
            <person name="Levin H."/>
            <person name="Margalit H."/>
            <person name="Martienssen R."/>
            <person name="Nieduszynski C.A."/>
            <person name="Spatafora J.W."/>
            <person name="Friedman N."/>
            <person name="Dalgaard J.Z."/>
            <person name="Baumann P."/>
            <person name="Niki H."/>
            <person name="Regev A."/>
            <person name="Nusbaum C."/>
        </authorList>
    </citation>
    <scope>NUCLEOTIDE SEQUENCE [LARGE SCALE GENOMIC DNA]</scope>
    <source>
        <strain evidence="14">yFS275 / FY16936</strain>
    </source>
</reference>
<dbReference type="STRING" id="402676.B6K0R8"/>
<evidence type="ECO:0000313" key="12">
    <source>
        <dbReference type="EMBL" id="EEB07539.1"/>
    </source>
</evidence>
<dbReference type="VEuPathDB" id="FungiDB:SJAG_02627"/>
<protein>
    <recommendedName>
        <fullName evidence="9">DNA primase large subunit</fullName>
    </recommendedName>
</protein>
<dbReference type="GO" id="GO:0046872">
    <property type="term" value="F:metal ion binding"/>
    <property type="evidence" value="ECO:0007669"/>
    <property type="project" value="UniProtKB-UniRule"/>
</dbReference>
<keyword evidence="2 9" id="KW-0004">4Fe-4S</keyword>
<name>B6K0R8_SCHJY</name>
<dbReference type="OMA" id="RINYKPW"/>
<feature type="domain" description="DNA primase large subunit C-terminal" evidence="11">
    <location>
        <begin position="288"/>
        <end position="455"/>
    </location>
</feature>
<evidence type="ECO:0000256" key="6">
    <source>
        <dbReference type="ARBA" id="ARBA00023004"/>
    </source>
</evidence>
<evidence type="ECO:0000256" key="4">
    <source>
        <dbReference type="ARBA" id="ARBA00022705"/>
    </source>
</evidence>
<dbReference type="InterPro" id="IPR058560">
    <property type="entry name" value="DNA_primase_C"/>
</dbReference>
<dbReference type="RefSeq" id="XP_002173832.1">
    <property type="nucleotide sequence ID" value="XM_002173796.2"/>
</dbReference>
<dbReference type="Proteomes" id="UP000001744">
    <property type="component" value="Unassembled WGS sequence"/>
</dbReference>
<feature type="binding site" evidence="10">
    <location>
        <position position="293"/>
    </location>
    <ligand>
        <name>[4Fe-4S] cluster</name>
        <dbReference type="ChEBI" id="CHEBI:49883"/>
    </ligand>
</feature>
<evidence type="ECO:0000256" key="5">
    <source>
        <dbReference type="ARBA" id="ARBA00022723"/>
    </source>
</evidence>
<keyword evidence="8 9" id="KW-0238">DNA-binding</keyword>
<sequence length="469" mass="54527">MYRSSRTRSQNSGKKATTLSLGTAEYPTRLNFYLDPPTGEISLEEFETWALDRLYVLSEIENAIFRNKTRKEFDLLLRKVLDKHLPMSSNMARSVKGAQVDAERCKDHYSHFILRLAFCRSEELRRRFVRLESILFRFRFMQEEARERQSFVDRLHFQWELVSEEEKKLLHDKLTNACQRNIDSDTFFKVDFIRVPDLVERRSVYISRGNAYVPFSEQVSLVVDDFEQKLLMAMEKTAKILPRLDEDDRLVPILDNLGKGFIAPEYNSQSVSKKAGEFGADDIDGLVRYFPLCAQHLHHSLRRDKHLRHFGRLQYGLFLKEMGLSMEEALIFWRKSFSNISDERFSKEYRYNVRHQYGQEGNRRDYKAFSCQQILTGPQPGPGDAHGCPYRTFSVENLTQAISSLGITPDSADGREILDAVRNRHYHIACTRVLELSHPAVGTLSETINHPNQYFNLAYATHPASNTGK</sequence>
<gene>
    <name evidence="13" type="primary">spp2</name>
    <name evidence="12" type="ORF">SJAG_02627</name>
</gene>
<organism evidence="12 14">
    <name type="scientific">Schizosaccharomyces japonicus (strain yFS275 / FY16936)</name>
    <name type="common">Fission yeast</name>
    <dbReference type="NCBI Taxonomy" id="402676"/>
    <lineage>
        <taxon>Eukaryota</taxon>
        <taxon>Fungi</taxon>
        <taxon>Dikarya</taxon>
        <taxon>Ascomycota</taxon>
        <taxon>Taphrinomycotina</taxon>
        <taxon>Schizosaccharomycetes</taxon>
        <taxon>Schizosaccharomycetales</taxon>
        <taxon>Schizosaccharomycetaceae</taxon>
        <taxon>Schizosaccharomyces</taxon>
    </lineage>
</organism>
<evidence type="ECO:0000256" key="9">
    <source>
        <dbReference type="PIRNR" id="PIRNR009449"/>
    </source>
</evidence>
<dbReference type="OrthoDB" id="421393at2759"/>
<evidence type="ECO:0000256" key="8">
    <source>
        <dbReference type="ARBA" id="ARBA00023125"/>
    </source>
</evidence>
<dbReference type="InterPro" id="IPR007238">
    <property type="entry name" value="DNA_primase_lsu_euk/arc"/>
</dbReference>
<dbReference type="GO" id="GO:0005658">
    <property type="term" value="C:alpha DNA polymerase:primase complex"/>
    <property type="evidence" value="ECO:0000318"/>
    <property type="project" value="GO_Central"/>
</dbReference>
<proteinExistence type="inferred from homology"/>
<dbReference type="PANTHER" id="PTHR10537">
    <property type="entry name" value="DNA PRIMASE LARGE SUBUNIT"/>
    <property type="match status" value="1"/>
</dbReference>
<dbReference type="GeneID" id="7047736"/>
<dbReference type="GO" id="GO:0051539">
    <property type="term" value="F:4 iron, 4 sulfur cluster binding"/>
    <property type="evidence" value="ECO:0007669"/>
    <property type="project" value="UniProtKB-UniRule"/>
</dbReference>
<dbReference type="Pfam" id="PF26466">
    <property type="entry name" value="DNA_primase_lrg_N"/>
    <property type="match status" value="1"/>
</dbReference>
<evidence type="ECO:0000256" key="1">
    <source>
        <dbReference type="ARBA" id="ARBA00010564"/>
    </source>
</evidence>
<accession>B6K0R8</accession>
<dbReference type="PIRSF" id="PIRSF009449">
    <property type="entry name" value="DNA_primase_large_subunit"/>
    <property type="match status" value="1"/>
</dbReference>
<comment type="similarity">
    <text evidence="1 9">Belongs to the eukaryotic-type primase large subunit family.</text>
</comment>
<feature type="binding site" evidence="10">
    <location>
        <position position="430"/>
    </location>
    <ligand>
        <name>[4Fe-4S] cluster</name>
        <dbReference type="ChEBI" id="CHEBI:49883"/>
    </ligand>
</feature>
<dbReference type="Pfam" id="PF04104">
    <property type="entry name" value="DNA_primase_lrg"/>
    <property type="match status" value="1"/>
</dbReference>
<evidence type="ECO:0000256" key="2">
    <source>
        <dbReference type="ARBA" id="ARBA00022485"/>
    </source>
</evidence>
<comment type="function">
    <text evidence="9">DNA primase is the polymerase that synthesizes small RNA primers for the Okazaki fragments made during discontinuous DNA replication.</text>
</comment>